<dbReference type="PANTHER" id="PTHR37841">
    <property type="entry name" value="GLR2918 PROTEIN"/>
    <property type="match status" value="1"/>
</dbReference>
<organism evidence="1 2">
    <name type="scientific">Capnocytophaga canimorsus</name>
    <dbReference type="NCBI Taxonomy" id="28188"/>
    <lineage>
        <taxon>Bacteria</taxon>
        <taxon>Pseudomonadati</taxon>
        <taxon>Bacteroidota</taxon>
        <taxon>Flavobacteriia</taxon>
        <taxon>Flavobacteriales</taxon>
        <taxon>Flavobacteriaceae</taxon>
        <taxon>Capnocytophaga</taxon>
    </lineage>
</organism>
<dbReference type="Proteomes" id="UP000243136">
    <property type="component" value="Chromosome"/>
</dbReference>
<dbReference type="RefSeq" id="WP_095916683.1">
    <property type="nucleotide sequence ID" value="NZ_CP022388.1"/>
</dbReference>
<reference evidence="2" key="1">
    <citation type="submission" date="2017-06" db="EMBL/GenBank/DDBJ databases">
        <title>Capnocytophaga spp. assemblies.</title>
        <authorList>
            <person name="Gulvik C.A."/>
        </authorList>
    </citation>
    <scope>NUCLEOTIDE SEQUENCE [LARGE SCALE GENOMIC DNA]</scope>
    <source>
        <strain evidence="2">H5594</strain>
    </source>
</reference>
<dbReference type="InterPro" id="IPR032774">
    <property type="entry name" value="WG_beta_rep"/>
</dbReference>
<dbReference type="Pfam" id="PF14903">
    <property type="entry name" value="WG_beta_rep"/>
    <property type="match status" value="3"/>
</dbReference>
<evidence type="ECO:0000313" key="1">
    <source>
        <dbReference type="EMBL" id="ATA91048.1"/>
    </source>
</evidence>
<evidence type="ECO:0000313" key="2">
    <source>
        <dbReference type="Proteomes" id="UP000243136"/>
    </source>
</evidence>
<dbReference type="SUPFAM" id="SSF69360">
    <property type="entry name" value="Cell wall binding repeat"/>
    <property type="match status" value="1"/>
</dbReference>
<gene>
    <name evidence="1" type="ORF">CGC56_02000</name>
</gene>
<accession>A0A250G3Z2</accession>
<name>A0A250G3Z2_9FLAO</name>
<protein>
    <recommendedName>
        <fullName evidence="3">KWG Leptospira</fullName>
    </recommendedName>
</protein>
<dbReference type="AlphaFoldDB" id="A0A250G3Z2"/>
<evidence type="ECO:0008006" key="3">
    <source>
        <dbReference type="Google" id="ProtNLM"/>
    </source>
</evidence>
<dbReference type="EMBL" id="CP022388">
    <property type="protein sequence ID" value="ATA91048.1"/>
    <property type="molecule type" value="Genomic_DNA"/>
</dbReference>
<dbReference type="PANTHER" id="PTHR37841:SF1">
    <property type="entry name" value="DUF3298 DOMAIN-CONTAINING PROTEIN"/>
    <property type="match status" value="1"/>
</dbReference>
<sequence>MYENANSFSEGLVAVKLNGKWGFIDKTGKEIIPYKYQNVENFKDGFARIEGKNSIKKYISKDGKEIGGDYKSIFYAGEGLFTVENYAGMMGYIDKDENVVIPLQYFFAYGFHDGLAYTSKGKKISYIDKEGKEAFPFEFKLDVSENYSEGLLRVMSNDKYGFIDTKGNVVIPFLYESAGKFKEGLAAVKLNGKWGFIDKTGKEVIPFIYTKVDYYDRFYKGRCKVNLNGEKIIINTKGEKVPDCD</sequence>
<proteinExistence type="predicted"/>